<proteinExistence type="predicted"/>
<gene>
    <name evidence="2" type="ORF">MAE02_22190</name>
</gene>
<organism evidence="2 3">
    <name type="scientific">Microvirga aerophila</name>
    <dbReference type="NCBI Taxonomy" id="670291"/>
    <lineage>
        <taxon>Bacteria</taxon>
        <taxon>Pseudomonadati</taxon>
        <taxon>Pseudomonadota</taxon>
        <taxon>Alphaproteobacteria</taxon>
        <taxon>Hyphomicrobiales</taxon>
        <taxon>Methylobacteriaceae</taxon>
        <taxon>Microvirga</taxon>
    </lineage>
</organism>
<dbReference type="OrthoDB" id="8021150at2"/>
<feature type="region of interest" description="Disordered" evidence="1">
    <location>
        <begin position="1"/>
        <end position="86"/>
    </location>
</feature>
<evidence type="ECO:0000313" key="3">
    <source>
        <dbReference type="Proteomes" id="UP000321085"/>
    </source>
</evidence>
<protein>
    <submittedName>
        <fullName evidence="2">Uncharacterized protein</fullName>
    </submittedName>
</protein>
<reference evidence="2 3" key="1">
    <citation type="submission" date="2019-07" db="EMBL/GenBank/DDBJ databases">
        <title>Whole genome shotgun sequence of Microvirga aerophila NBRC 106136.</title>
        <authorList>
            <person name="Hosoyama A."/>
            <person name="Uohara A."/>
            <person name="Ohji S."/>
            <person name="Ichikawa N."/>
        </authorList>
    </citation>
    <scope>NUCLEOTIDE SEQUENCE [LARGE SCALE GENOMIC DNA]</scope>
    <source>
        <strain evidence="2 3">NBRC 106136</strain>
    </source>
</reference>
<dbReference type="AlphaFoldDB" id="A0A512BR94"/>
<feature type="compositionally biased region" description="Polar residues" evidence="1">
    <location>
        <begin position="42"/>
        <end position="54"/>
    </location>
</feature>
<evidence type="ECO:0000313" key="2">
    <source>
        <dbReference type="EMBL" id="GEO14523.1"/>
    </source>
</evidence>
<evidence type="ECO:0000256" key="1">
    <source>
        <dbReference type="SAM" id="MobiDB-lite"/>
    </source>
</evidence>
<dbReference type="Proteomes" id="UP000321085">
    <property type="component" value="Unassembled WGS sequence"/>
</dbReference>
<accession>A0A512BR94</accession>
<sequence length="86" mass="9431">MAQPTPVPNASGSQVTSPGTYRATAYQNRAQQPTMKKRMMSNKRTGVRTTGSINNRRRAVPVSNASGSQVTSPETYGATAYQRRRR</sequence>
<comment type="caution">
    <text evidence="2">The sequence shown here is derived from an EMBL/GenBank/DDBJ whole genome shotgun (WGS) entry which is preliminary data.</text>
</comment>
<feature type="compositionally biased region" description="Polar residues" evidence="1">
    <location>
        <begin position="63"/>
        <end position="74"/>
    </location>
</feature>
<dbReference type="EMBL" id="BJYU01000025">
    <property type="protein sequence ID" value="GEO14523.1"/>
    <property type="molecule type" value="Genomic_DNA"/>
</dbReference>
<feature type="compositionally biased region" description="Polar residues" evidence="1">
    <location>
        <begin position="8"/>
        <end position="34"/>
    </location>
</feature>
<name>A0A512BR94_9HYPH</name>
<keyword evidence="3" id="KW-1185">Reference proteome</keyword>